<dbReference type="PANTHER" id="PTHR23502">
    <property type="entry name" value="MAJOR FACILITATOR SUPERFAMILY"/>
    <property type="match status" value="1"/>
</dbReference>
<comment type="caution">
    <text evidence="9">The sequence shown here is derived from an EMBL/GenBank/DDBJ whole genome shotgun (WGS) entry which is preliminary data.</text>
</comment>
<proteinExistence type="predicted"/>
<evidence type="ECO:0000313" key="10">
    <source>
        <dbReference type="Proteomes" id="UP000758603"/>
    </source>
</evidence>
<name>A0A9P8UU08_9PEZI</name>
<evidence type="ECO:0000256" key="3">
    <source>
        <dbReference type="ARBA" id="ARBA00022475"/>
    </source>
</evidence>
<keyword evidence="10" id="KW-1185">Reference proteome</keyword>
<keyword evidence="4 7" id="KW-0812">Transmembrane</keyword>
<dbReference type="InterPro" id="IPR036259">
    <property type="entry name" value="MFS_trans_sf"/>
</dbReference>
<dbReference type="PANTHER" id="PTHR23502:SF186">
    <property type="entry name" value="MAJOR FACILITATOR SUPERFAMILY (MFS) PROFILE DOMAIN-CONTAINING PROTEIN"/>
    <property type="match status" value="1"/>
</dbReference>
<dbReference type="InterPro" id="IPR020846">
    <property type="entry name" value="MFS_dom"/>
</dbReference>
<accession>A0A9P8UU08</accession>
<dbReference type="EMBL" id="JAGPXC010000002">
    <property type="protein sequence ID" value="KAH6658156.1"/>
    <property type="molecule type" value="Genomic_DNA"/>
</dbReference>
<reference evidence="9" key="1">
    <citation type="journal article" date="2021" name="Nat. Commun.">
        <title>Genetic determinants of endophytism in the Arabidopsis root mycobiome.</title>
        <authorList>
            <person name="Mesny F."/>
            <person name="Miyauchi S."/>
            <person name="Thiergart T."/>
            <person name="Pickel B."/>
            <person name="Atanasova L."/>
            <person name="Karlsson M."/>
            <person name="Huettel B."/>
            <person name="Barry K.W."/>
            <person name="Haridas S."/>
            <person name="Chen C."/>
            <person name="Bauer D."/>
            <person name="Andreopoulos W."/>
            <person name="Pangilinan J."/>
            <person name="LaButti K."/>
            <person name="Riley R."/>
            <person name="Lipzen A."/>
            <person name="Clum A."/>
            <person name="Drula E."/>
            <person name="Henrissat B."/>
            <person name="Kohler A."/>
            <person name="Grigoriev I.V."/>
            <person name="Martin F.M."/>
            <person name="Hacquard S."/>
        </authorList>
    </citation>
    <scope>NUCLEOTIDE SEQUENCE</scope>
    <source>
        <strain evidence="9">MPI-SDFR-AT-0073</strain>
    </source>
</reference>
<keyword evidence="3" id="KW-1003">Cell membrane</keyword>
<dbReference type="GO" id="GO:0022857">
    <property type="term" value="F:transmembrane transporter activity"/>
    <property type="evidence" value="ECO:0007669"/>
    <property type="project" value="InterPro"/>
</dbReference>
<dbReference type="InterPro" id="IPR005828">
    <property type="entry name" value="MFS_sugar_transport-like"/>
</dbReference>
<dbReference type="GeneID" id="70125924"/>
<dbReference type="RefSeq" id="XP_045962390.1">
    <property type="nucleotide sequence ID" value="XM_046097032.1"/>
</dbReference>
<gene>
    <name evidence="9" type="ORF">BKA67DRAFT_496257</name>
</gene>
<feature type="non-terminal residue" evidence="9">
    <location>
        <position position="1"/>
    </location>
</feature>
<sequence length="62" mass="6711">AFIVSGFLISYYCGSLIIAPLSETYGRSILYKVCSIILVIFNLVCVLASNSGSLIIFRIFAG</sequence>
<evidence type="ECO:0000256" key="5">
    <source>
        <dbReference type="ARBA" id="ARBA00022989"/>
    </source>
</evidence>
<evidence type="ECO:0000256" key="2">
    <source>
        <dbReference type="ARBA" id="ARBA00022448"/>
    </source>
</evidence>
<evidence type="ECO:0000256" key="1">
    <source>
        <dbReference type="ARBA" id="ARBA00004651"/>
    </source>
</evidence>
<comment type="subcellular location">
    <subcellularLocation>
        <location evidence="1">Cell membrane</location>
        <topology evidence="1">Multi-pass membrane protein</topology>
    </subcellularLocation>
</comment>
<dbReference type="AlphaFoldDB" id="A0A9P8UU08"/>
<evidence type="ECO:0000256" key="7">
    <source>
        <dbReference type="SAM" id="Phobius"/>
    </source>
</evidence>
<dbReference type="Gene3D" id="1.20.1720.10">
    <property type="entry name" value="Multidrug resistance protein D"/>
    <property type="match status" value="1"/>
</dbReference>
<feature type="transmembrane region" description="Helical" evidence="7">
    <location>
        <begin position="29"/>
        <end position="48"/>
    </location>
</feature>
<keyword evidence="6 7" id="KW-0472">Membrane</keyword>
<dbReference type="Pfam" id="PF00083">
    <property type="entry name" value="Sugar_tr"/>
    <property type="match status" value="1"/>
</dbReference>
<evidence type="ECO:0000256" key="4">
    <source>
        <dbReference type="ARBA" id="ARBA00022692"/>
    </source>
</evidence>
<keyword evidence="5 7" id="KW-1133">Transmembrane helix</keyword>
<dbReference type="OrthoDB" id="5296287at2759"/>
<protein>
    <recommendedName>
        <fullName evidence="8">Major facilitator superfamily (MFS) profile domain-containing protein</fullName>
    </recommendedName>
</protein>
<feature type="domain" description="Major facilitator superfamily (MFS) profile" evidence="8">
    <location>
        <begin position="1"/>
        <end position="62"/>
    </location>
</feature>
<dbReference type="SUPFAM" id="SSF103473">
    <property type="entry name" value="MFS general substrate transporter"/>
    <property type="match status" value="1"/>
</dbReference>
<organism evidence="9 10">
    <name type="scientific">Truncatella angustata</name>
    <dbReference type="NCBI Taxonomy" id="152316"/>
    <lineage>
        <taxon>Eukaryota</taxon>
        <taxon>Fungi</taxon>
        <taxon>Dikarya</taxon>
        <taxon>Ascomycota</taxon>
        <taxon>Pezizomycotina</taxon>
        <taxon>Sordariomycetes</taxon>
        <taxon>Xylariomycetidae</taxon>
        <taxon>Amphisphaeriales</taxon>
        <taxon>Sporocadaceae</taxon>
        <taxon>Truncatella</taxon>
    </lineage>
</organism>
<dbReference type="Proteomes" id="UP000758603">
    <property type="component" value="Unassembled WGS sequence"/>
</dbReference>
<evidence type="ECO:0000313" key="9">
    <source>
        <dbReference type="EMBL" id="KAH6658156.1"/>
    </source>
</evidence>
<feature type="non-terminal residue" evidence="9">
    <location>
        <position position="62"/>
    </location>
</feature>
<keyword evidence="2" id="KW-0813">Transport</keyword>
<evidence type="ECO:0000259" key="8">
    <source>
        <dbReference type="PROSITE" id="PS50850"/>
    </source>
</evidence>
<evidence type="ECO:0000256" key="6">
    <source>
        <dbReference type="ARBA" id="ARBA00023136"/>
    </source>
</evidence>
<dbReference type="GO" id="GO:0005886">
    <property type="term" value="C:plasma membrane"/>
    <property type="evidence" value="ECO:0007669"/>
    <property type="project" value="UniProtKB-SubCell"/>
</dbReference>
<dbReference type="PROSITE" id="PS50850">
    <property type="entry name" value="MFS"/>
    <property type="match status" value="1"/>
</dbReference>